<sequence>MSMNVMFKRLSTSLKKQQTHQQVTIQGQEHQVSSSKKAKSAEADGKSPNKHKIELVASSTVPKELDADNSLDTSSSITHLANERDQKNLDSSQTNPDEAPFHVVGLL</sequence>
<proteinExistence type="predicted"/>
<name>A0A5A7Q420_STRAF</name>
<protein>
    <submittedName>
        <fullName evidence="2">Orotidine 5'-phosphate decarboxylase</fullName>
    </submittedName>
</protein>
<gene>
    <name evidence="2" type="ORF">STAS_16558</name>
</gene>
<feature type="compositionally biased region" description="Polar residues" evidence="1">
    <location>
        <begin position="70"/>
        <end position="79"/>
    </location>
</feature>
<evidence type="ECO:0000256" key="1">
    <source>
        <dbReference type="SAM" id="MobiDB-lite"/>
    </source>
</evidence>
<comment type="caution">
    <text evidence="2">The sequence shown here is derived from an EMBL/GenBank/DDBJ whole genome shotgun (WGS) entry which is preliminary data.</text>
</comment>
<feature type="region of interest" description="Disordered" evidence="1">
    <location>
        <begin position="1"/>
        <end position="107"/>
    </location>
</feature>
<feature type="compositionally biased region" description="Basic and acidic residues" evidence="1">
    <location>
        <begin position="39"/>
        <end position="54"/>
    </location>
</feature>
<evidence type="ECO:0000313" key="3">
    <source>
        <dbReference type="Proteomes" id="UP000325081"/>
    </source>
</evidence>
<dbReference type="Proteomes" id="UP000325081">
    <property type="component" value="Unassembled WGS sequence"/>
</dbReference>
<keyword evidence="3" id="KW-1185">Reference proteome</keyword>
<dbReference type="EMBL" id="BKCP01005772">
    <property type="protein sequence ID" value="GER39915.1"/>
    <property type="molecule type" value="Genomic_DNA"/>
</dbReference>
<dbReference type="AlphaFoldDB" id="A0A5A7Q420"/>
<accession>A0A5A7Q420</accession>
<reference evidence="3" key="1">
    <citation type="journal article" date="2019" name="Curr. Biol.">
        <title>Genome Sequence of Striga asiatica Provides Insight into the Evolution of Plant Parasitism.</title>
        <authorList>
            <person name="Yoshida S."/>
            <person name="Kim S."/>
            <person name="Wafula E.K."/>
            <person name="Tanskanen J."/>
            <person name="Kim Y.M."/>
            <person name="Honaas L."/>
            <person name="Yang Z."/>
            <person name="Spallek T."/>
            <person name="Conn C.E."/>
            <person name="Ichihashi Y."/>
            <person name="Cheong K."/>
            <person name="Cui S."/>
            <person name="Der J.P."/>
            <person name="Gundlach H."/>
            <person name="Jiao Y."/>
            <person name="Hori C."/>
            <person name="Ishida J.K."/>
            <person name="Kasahara H."/>
            <person name="Kiba T."/>
            <person name="Kim M.S."/>
            <person name="Koo N."/>
            <person name="Laohavisit A."/>
            <person name="Lee Y.H."/>
            <person name="Lumba S."/>
            <person name="McCourt P."/>
            <person name="Mortimer J.C."/>
            <person name="Mutuku J.M."/>
            <person name="Nomura T."/>
            <person name="Sasaki-Sekimoto Y."/>
            <person name="Seto Y."/>
            <person name="Wang Y."/>
            <person name="Wakatake T."/>
            <person name="Sakakibara H."/>
            <person name="Demura T."/>
            <person name="Yamaguchi S."/>
            <person name="Yoneyama K."/>
            <person name="Manabe R.I."/>
            <person name="Nelson D.C."/>
            <person name="Schulman A.H."/>
            <person name="Timko M.P."/>
            <person name="dePamphilis C.W."/>
            <person name="Choi D."/>
            <person name="Shirasu K."/>
        </authorList>
    </citation>
    <scope>NUCLEOTIDE SEQUENCE [LARGE SCALE GENOMIC DNA]</scope>
    <source>
        <strain evidence="3">cv. UVA1</strain>
    </source>
</reference>
<organism evidence="2 3">
    <name type="scientific">Striga asiatica</name>
    <name type="common">Asiatic witchweed</name>
    <name type="synonym">Buchnera asiatica</name>
    <dbReference type="NCBI Taxonomy" id="4170"/>
    <lineage>
        <taxon>Eukaryota</taxon>
        <taxon>Viridiplantae</taxon>
        <taxon>Streptophyta</taxon>
        <taxon>Embryophyta</taxon>
        <taxon>Tracheophyta</taxon>
        <taxon>Spermatophyta</taxon>
        <taxon>Magnoliopsida</taxon>
        <taxon>eudicotyledons</taxon>
        <taxon>Gunneridae</taxon>
        <taxon>Pentapetalae</taxon>
        <taxon>asterids</taxon>
        <taxon>lamiids</taxon>
        <taxon>Lamiales</taxon>
        <taxon>Orobanchaceae</taxon>
        <taxon>Buchnereae</taxon>
        <taxon>Striga</taxon>
    </lineage>
</organism>
<feature type="compositionally biased region" description="Low complexity" evidence="1">
    <location>
        <begin position="19"/>
        <end position="28"/>
    </location>
</feature>
<evidence type="ECO:0000313" key="2">
    <source>
        <dbReference type="EMBL" id="GER39915.1"/>
    </source>
</evidence>